<keyword evidence="1" id="KW-0472">Membrane</keyword>
<keyword evidence="1" id="KW-1133">Transmembrane helix</keyword>
<reference evidence="2" key="1">
    <citation type="journal article" date="2020" name="Nature">
        <title>Giant virus diversity and host interactions through global metagenomics.</title>
        <authorList>
            <person name="Schulz F."/>
            <person name="Roux S."/>
            <person name="Paez-Espino D."/>
            <person name="Jungbluth S."/>
            <person name="Walsh D.A."/>
            <person name="Denef V.J."/>
            <person name="McMahon K.D."/>
            <person name="Konstantinidis K.T."/>
            <person name="Eloe-Fadrosh E.A."/>
            <person name="Kyrpides N.C."/>
            <person name="Woyke T."/>
        </authorList>
    </citation>
    <scope>NUCLEOTIDE SEQUENCE</scope>
    <source>
        <strain evidence="2">GVMAG-M-3300024302-11</strain>
    </source>
</reference>
<organism evidence="2">
    <name type="scientific">viral metagenome</name>
    <dbReference type="NCBI Taxonomy" id="1070528"/>
    <lineage>
        <taxon>unclassified sequences</taxon>
        <taxon>metagenomes</taxon>
        <taxon>organismal metagenomes</taxon>
    </lineage>
</organism>
<dbReference type="EMBL" id="MN740259">
    <property type="protein sequence ID" value="QHT96543.1"/>
    <property type="molecule type" value="Genomic_DNA"/>
</dbReference>
<name>A0A6C0IYH2_9ZZZZ</name>
<proteinExistence type="predicted"/>
<evidence type="ECO:0000313" key="2">
    <source>
        <dbReference type="EMBL" id="QHT96543.1"/>
    </source>
</evidence>
<sequence>MQFCTLDEAWGNKECFTNNTVTNEKNQTNKDITDTESDVIQKKPLISHNEYNFKKPQRKINYTATEESLFDNYTDTINDKHERDKLLQRVLKSRRCRDVLRKKFRPDLINKLILILDDYRDVIVLLLVGFCIIIFLNMLYNINQKN</sequence>
<protein>
    <submittedName>
        <fullName evidence="2">Uncharacterized protein</fullName>
    </submittedName>
</protein>
<evidence type="ECO:0000256" key="1">
    <source>
        <dbReference type="SAM" id="Phobius"/>
    </source>
</evidence>
<feature type="transmembrane region" description="Helical" evidence="1">
    <location>
        <begin position="122"/>
        <end position="140"/>
    </location>
</feature>
<accession>A0A6C0IYH2</accession>
<dbReference type="AlphaFoldDB" id="A0A6C0IYH2"/>
<keyword evidence="1" id="KW-0812">Transmembrane</keyword>